<dbReference type="SUPFAM" id="SSF52113">
    <property type="entry name" value="BRCT domain"/>
    <property type="match status" value="1"/>
</dbReference>
<dbReference type="InterPro" id="IPR036420">
    <property type="entry name" value="BRCT_dom_sf"/>
</dbReference>
<comment type="caution">
    <text evidence="3">The sequence shown here is derived from an EMBL/GenBank/DDBJ whole genome shotgun (WGS) entry which is preliminary data.</text>
</comment>
<dbReference type="Pfam" id="PF16759">
    <property type="entry name" value="LIG3_BRCT"/>
    <property type="match status" value="1"/>
</dbReference>
<proteinExistence type="predicted"/>
<dbReference type="InterPro" id="IPR001357">
    <property type="entry name" value="BRCT_dom"/>
</dbReference>
<feature type="non-terminal residue" evidence="3">
    <location>
        <position position="1"/>
    </location>
</feature>
<evidence type="ECO:0000256" key="1">
    <source>
        <dbReference type="SAM" id="MobiDB-lite"/>
    </source>
</evidence>
<accession>A0ABN9BK06</accession>
<organism evidence="3 4">
    <name type="scientific">Staurois parvus</name>
    <dbReference type="NCBI Taxonomy" id="386267"/>
    <lineage>
        <taxon>Eukaryota</taxon>
        <taxon>Metazoa</taxon>
        <taxon>Chordata</taxon>
        <taxon>Craniata</taxon>
        <taxon>Vertebrata</taxon>
        <taxon>Euteleostomi</taxon>
        <taxon>Amphibia</taxon>
        <taxon>Batrachia</taxon>
        <taxon>Anura</taxon>
        <taxon>Neobatrachia</taxon>
        <taxon>Ranoidea</taxon>
        <taxon>Ranidae</taxon>
        <taxon>Staurois</taxon>
    </lineage>
</organism>
<feature type="compositionally biased region" description="Basic and acidic residues" evidence="1">
    <location>
        <begin position="7"/>
        <end position="19"/>
    </location>
</feature>
<sequence>GKISQPKKKEEPAKAEKRKTVSPVSAESKKVKLSSSSNGNGHSVAQTSSTAKTLLDIFTGVKLYLPASLEEFSKLRRYFVAYDGDLVPEFDVPSATHVIGDVPECAEDAKHVTPRWIWECIRRRRLVAPC</sequence>
<feature type="compositionally biased region" description="Polar residues" evidence="1">
    <location>
        <begin position="33"/>
        <end position="46"/>
    </location>
</feature>
<evidence type="ECO:0000259" key="2">
    <source>
        <dbReference type="PROSITE" id="PS50172"/>
    </source>
</evidence>
<dbReference type="CDD" id="cd18431">
    <property type="entry name" value="BRCT_DNA_ligase_III"/>
    <property type="match status" value="1"/>
</dbReference>
<evidence type="ECO:0000313" key="4">
    <source>
        <dbReference type="Proteomes" id="UP001162483"/>
    </source>
</evidence>
<dbReference type="SMART" id="SM00292">
    <property type="entry name" value="BRCT"/>
    <property type="match status" value="1"/>
</dbReference>
<feature type="domain" description="BRCT" evidence="2">
    <location>
        <begin position="53"/>
        <end position="130"/>
    </location>
</feature>
<keyword evidence="4" id="KW-1185">Reference proteome</keyword>
<dbReference type="InterPro" id="IPR031916">
    <property type="entry name" value="LIG3_BRCT"/>
</dbReference>
<evidence type="ECO:0000313" key="3">
    <source>
        <dbReference type="EMBL" id="CAI9547974.1"/>
    </source>
</evidence>
<dbReference type="Gene3D" id="3.40.50.10190">
    <property type="entry name" value="BRCT domain"/>
    <property type="match status" value="1"/>
</dbReference>
<feature type="region of interest" description="Disordered" evidence="1">
    <location>
        <begin position="1"/>
        <end position="46"/>
    </location>
</feature>
<name>A0ABN9BK06_9NEOB</name>
<dbReference type="PROSITE" id="PS50172">
    <property type="entry name" value="BRCT"/>
    <property type="match status" value="1"/>
</dbReference>
<protein>
    <recommendedName>
        <fullName evidence="2">BRCT domain-containing protein</fullName>
    </recommendedName>
</protein>
<dbReference type="EMBL" id="CATNWA010004505">
    <property type="protein sequence ID" value="CAI9547974.1"/>
    <property type="molecule type" value="Genomic_DNA"/>
</dbReference>
<gene>
    <name evidence="3" type="ORF">SPARVUS_LOCUS3079409</name>
</gene>
<dbReference type="Proteomes" id="UP001162483">
    <property type="component" value="Unassembled WGS sequence"/>
</dbReference>
<reference evidence="3" key="1">
    <citation type="submission" date="2023-05" db="EMBL/GenBank/DDBJ databases">
        <authorList>
            <person name="Stuckert A."/>
        </authorList>
    </citation>
    <scope>NUCLEOTIDE SEQUENCE</scope>
</reference>